<organism evidence="5 6">
    <name type="scientific">Brumicola pallidula DSM 14239 = ACAM 615</name>
    <dbReference type="NCBI Taxonomy" id="1121922"/>
    <lineage>
        <taxon>Bacteria</taxon>
        <taxon>Pseudomonadati</taxon>
        <taxon>Pseudomonadota</taxon>
        <taxon>Gammaproteobacteria</taxon>
        <taxon>Alteromonadales</taxon>
        <taxon>Alteromonadaceae</taxon>
        <taxon>Brumicola</taxon>
    </lineage>
</organism>
<evidence type="ECO:0000313" key="6">
    <source>
        <dbReference type="Proteomes" id="UP000006251"/>
    </source>
</evidence>
<evidence type="ECO:0000313" key="5">
    <source>
        <dbReference type="EMBL" id="GAC27033.1"/>
    </source>
</evidence>
<evidence type="ECO:0000259" key="4">
    <source>
        <dbReference type="SMART" id="SM00563"/>
    </source>
</evidence>
<protein>
    <recommendedName>
        <fullName evidence="4">Phospholipid/glycerol acyltransferase domain-containing protein</fullName>
    </recommendedName>
</protein>
<dbReference type="PANTHER" id="PTHR10434">
    <property type="entry name" value="1-ACYL-SN-GLYCEROL-3-PHOSPHATE ACYLTRANSFERASE"/>
    <property type="match status" value="1"/>
</dbReference>
<comment type="caution">
    <text evidence="5">The sequence shown here is derived from an EMBL/GenBank/DDBJ whole genome shotgun (WGS) entry which is preliminary data.</text>
</comment>
<evidence type="ECO:0000256" key="1">
    <source>
        <dbReference type="ARBA" id="ARBA00005189"/>
    </source>
</evidence>
<dbReference type="InterPro" id="IPR002123">
    <property type="entry name" value="Plipid/glycerol_acylTrfase"/>
</dbReference>
<dbReference type="STRING" id="1121922.GCA_000428905_02529"/>
<dbReference type="GO" id="GO:0006654">
    <property type="term" value="P:phosphatidic acid biosynthetic process"/>
    <property type="evidence" value="ECO:0007669"/>
    <property type="project" value="TreeGrafter"/>
</dbReference>
<dbReference type="SUPFAM" id="SSF69593">
    <property type="entry name" value="Glycerol-3-phosphate (1)-acyltransferase"/>
    <property type="match status" value="1"/>
</dbReference>
<evidence type="ECO:0000256" key="3">
    <source>
        <dbReference type="ARBA" id="ARBA00023315"/>
    </source>
</evidence>
<reference evidence="6" key="1">
    <citation type="journal article" date="2014" name="Environ. Microbiol.">
        <title>Comparative genomics of the marine bacterial genus Glaciecola reveals the high degree of genomic diversity and genomic characteristic for cold adaptation.</title>
        <authorList>
            <person name="Qin Q.L."/>
            <person name="Xie B.B."/>
            <person name="Yu Y."/>
            <person name="Shu Y.L."/>
            <person name="Rong J.C."/>
            <person name="Zhang Y.J."/>
            <person name="Zhao D.L."/>
            <person name="Chen X.L."/>
            <person name="Zhang X.Y."/>
            <person name="Chen B."/>
            <person name="Zhou B.C."/>
            <person name="Zhang Y.Z."/>
        </authorList>
    </citation>
    <scope>NUCLEOTIDE SEQUENCE [LARGE SCALE GENOMIC DNA]</scope>
    <source>
        <strain evidence="6">ACAM 615</strain>
    </source>
</reference>
<feature type="domain" description="Phospholipid/glycerol acyltransferase" evidence="4">
    <location>
        <begin position="1"/>
        <end position="113"/>
    </location>
</feature>
<keyword evidence="6" id="KW-1185">Reference proteome</keyword>
<evidence type="ECO:0000256" key="2">
    <source>
        <dbReference type="ARBA" id="ARBA00022679"/>
    </source>
</evidence>
<dbReference type="PANTHER" id="PTHR10434:SF9">
    <property type="entry name" value="PHOSPHOLIPID_GLYCEROL ACYLTRANSFERASE DOMAIN-CONTAINING PROTEIN"/>
    <property type="match status" value="1"/>
</dbReference>
<comment type="pathway">
    <text evidence="1">Lipid metabolism.</text>
</comment>
<accession>K6ZDJ1</accession>
<dbReference type="Proteomes" id="UP000006251">
    <property type="component" value="Unassembled WGS sequence"/>
</dbReference>
<keyword evidence="3" id="KW-0012">Acyltransferase</keyword>
<keyword evidence="2" id="KW-0808">Transferase</keyword>
<dbReference type="Pfam" id="PF01553">
    <property type="entry name" value="Acyltransferase"/>
    <property type="match status" value="1"/>
</dbReference>
<name>K6ZDJ1_9ALTE</name>
<sequence>MLAIAPHTSNWDFFLGVTLLFALRIKIRFLGKHSIFVPVVKQLLELIGGIPVNRKSARGVVGEVVSEFNAQEKMILAVAPEGTRSPKLPWKTGFLAIAHQAKAHVTLIGFDYKRKRIVFGPVFLSQGNFDDDMQKVYRFFSTITAKYPKNVVFPKDM</sequence>
<dbReference type="RefSeq" id="WP_006008193.1">
    <property type="nucleotide sequence ID" value="NZ_AUAV01000013.1"/>
</dbReference>
<dbReference type="SMART" id="SM00563">
    <property type="entry name" value="PlsC"/>
    <property type="match status" value="1"/>
</dbReference>
<proteinExistence type="predicted"/>
<dbReference type="AlphaFoldDB" id="K6ZDJ1"/>
<gene>
    <name evidence="5" type="ORF">GPAL_0152</name>
</gene>
<dbReference type="EMBL" id="BAEQ01000004">
    <property type="protein sequence ID" value="GAC27033.1"/>
    <property type="molecule type" value="Genomic_DNA"/>
</dbReference>
<dbReference type="GO" id="GO:0003841">
    <property type="term" value="F:1-acylglycerol-3-phosphate O-acyltransferase activity"/>
    <property type="evidence" value="ECO:0007669"/>
    <property type="project" value="TreeGrafter"/>
</dbReference>